<name>A0A6A7AWA9_9PLEO</name>
<dbReference type="AlphaFoldDB" id="A0A6A7AWA9"/>
<evidence type="ECO:0000313" key="2">
    <source>
        <dbReference type="EMBL" id="KAF2846647.1"/>
    </source>
</evidence>
<gene>
    <name evidence="2" type="ORF">T440DRAFT_224967</name>
</gene>
<keyword evidence="3" id="KW-1185">Reference proteome</keyword>
<proteinExistence type="predicted"/>
<organism evidence="2 3">
    <name type="scientific">Plenodomus tracheiphilus IPT5</name>
    <dbReference type="NCBI Taxonomy" id="1408161"/>
    <lineage>
        <taxon>Eukaryota</taxon>
        <taxon>Fungi</taxon>
        <taxon>Dikarya</taxon>
        <taxon>Ascomycota</taxon>
        <taxon>Pezizomycotina</taxon>
        <taxon>Dothideomycetes</taxon>
        <taxon>Pleosporomycetidae</taxon>
        <taxon>Pleosporales</taxon>
        <taxon>Pleosporineae</taxon>
        <taxon>Leptosphaeriaceae</taxon>
        <taxon>Plenodomus</taxon>
    </lineage>
</organism>
<reference evidence="2" key="1">
    <citation type="submission" date="2020-01" db="EMBL/GenBank/DDBJ databases">
        <authorList>
            <consortium name="DOE Joint Genome Institute"/>
            <person name="Haridas S."/>
            <person name="Albert R."/>
            <person name="Binder M."/>
            <person name="Bloem J."/>
            <person name="Labutti K."/>
            <person name="Salamov A."/>
            <person name="Andreopoulos B."/>
            <person name="Baker S.E."/>
            <person name="Barry K."/>
            <person name="Bills G."/>
            <person name="Bluhm B.H."/>
            <person name="Cannon C."/>
            <person name="Castanera R."/>
            <person name="Culley D.E."/>
            <person name="Daum C."/>
            <person name="Ezra D."/>
            <person name="Gonzalez J.B."/>
            <person name="Henrissat B."/>
            <person name="Kuo A."/>
            <person name="Liang C."/>
            <person name="Lipzen A."/>
            <person name="Lutzoni F."/>
            <person name="Magnuson J."/>
            <person name="Mondo S."/>
            <person name="Nolan M."/>
            <person name="Ohm R."/>
            <person name="Pangilinan J."/>
            <person name="Park H.-J."/>
            <person name="Ramirez L."/>
            <person name="Alfaro M."/>
            <person name="Sun H."/>
            <person name="Tritt A."/>
            <person name="Yoshinaga Y."/>
            <person name="Zwiers L.-H."/>
            <person name="Turgeon B.G."/>
            <person name="Goodwin S.B."/>
            <person name="Spatafora J.W."/>
            <person name="Crous P.W."/>
            <person name="Grigoriev I.V."/>
        </authorList>
    </citation>
    <scope>NUCLEOTIDE SEQUENCE</scope>
    <source>
        <strain evidence="2">IPT5</strain>
    </source>
</reference>
<protein>
    <submittedName>
        <fullName evidence="2">Uncharacterized protein</fullName>
    </submittedName>
</protein>
<feature type="region of interest" description="Disordered" evidence="1">
    <location>
        <begin position="140"/>
        <end position="160"/>
    </location>
</feature>
<dbReference type="Proteomes" id="UP000799423">
    <property type="component" value="Unassembled WGS sequence"/>
</dbReference>
<accession>A0A6A7AWA9</accession>
<evidence type="ECO:0000256" key="1">
    <source>
        <dbReference type="SAM" id="MobiDB-lite"/>
    </source>
</evidence>
<evidence type="ECO:0000313" key="3">
    <source>
        <dbReference type="Proteomes" id="UP000799423"/>
    </source>
</evidence>
<sequence>MGHGAFTRMLLDPCTCGRSGGMYTQAFVLRRSCWVSGRGARDQIYDIEIASIPCCSAGRSARCSAWALRSDIDYAQSGGGWQLGKVKRRAIGGARQRGFTSTWCYRGLSLSPAPSPNKTLPAPPTRLLLRLSDSWESFHSLSTKQQDDRQHPPSPSVCAPGRTLAPLAKPCDRSWFALAISTRSDCVQASHRASFAKLAAPT</sequence>
<dbReference type="EMBL" id="MU006333">
    <property type="protein sequence ID" value="KAF2846647.1"/>
    <property type="molecule type" value="Genomic_DNA"/>
</dbReference>